<keyword evidence="3" id="KW-1185">Reference proteome</keyword>
<dbReference type="InterPro" id="IPR036281">
    <property type="entry name" value="SinR/SinI_dimer_dom_sf"/>
</dbReference>
<dbReference type="RefSeq" id="WP_385940713.1">
    <property type="nucleotide sequence ID" value="NZ_JBHSOZ010000004.1"/>
</dbReference>
<feature type="domain" description="Sin" evidence="1">
    <location>
        <begin position="1"/>
        <end position="38"/>
    </location>
</feature>
<dbReference type="Proteomes" id="UP001596142">
    <property type="component" value="Unassembled WGS sequence"/>
</dbReference>
<evidence type="ECO:0000259" key="1">
    <source>
        <dbReference type="PROSITE" id="PS51500"/>
    </source>
</evidence>
<dbReference type="SUPFAM" id="SSF47406">
    <property type="entry name" value="SinR repressor dimerisation domain-like"/>
    <property type="match status" value="1"/>
</dbReference>
<sequence>MNSKANTKIDKEWVFLIQEALSQGLTPEEIRAFFRRESCNNKLH</sequence>
<comment type="caution">
    <text evidence="2">The sequence shown here is derived from an EMBL/GenBank/DDBJ whole genome shotgun (WGS) entry which is preliminary data.</text>
</comment>
<accession>A0ABW0YLA7</accession>
<organism evidence="2 3">
    <name type="scientific">Thalassorhabdus alkalitolerans</name>
    <dbReference type="NCBI Taxonomy" id="2282697"/>
    <lineage>
        <taxon>Bacteria</taxon>
        <taxon>Bacillati</taxon>
        <taxon>Bacillota</taxon>
        <taxon>Bacilli</taxon>
        <taxon>Bacillales</taxon>
        <taxon>Bacillaceae</taxon>
        <taxon>Thalassorhabdus</taxon>
    </lineage>
</organism>
<dbReference type="PROSITE" id="PS51500">
    <property type="entry name" value="SIN"/>
    <property type="match status" value="1"/>
</dbReference>
<dbReference type="Pfam" id="PF08671">
    <property type="entry name" value="SinI"/>
    <property type="match status" value="1"/>
</dbReference>
<dbReference type="EMBL" id="JBHSOZ010000004">
    <property type="protein sequence ID" value="MFC5713169.1"/>
    <property type="molecule type" value="Genomic_DNA"/>
</dbReference>
<gene>
    <name evidence="2" type="ORF">ACFPU1_10265</name>
</gene>
<protein>
    <submittedName>
        <fullName evidence="2">Anti-repressor SinI family protein</fullName>
    </submittedName>
</protein>
<name>A0ABW0YLA7_9BACI</name>
<evidence type="ECO:0000313" key="2">
    <source>
        <dbReference type="EMBL" id="MFC5713169.1"/>
    </source>
</evidence>
<evidence type="ECO:0000313" key="3">
    <source>
        <dbReference type="Proteomes" id="UP001596142"/>
    </source>
</evidence>
<reference evidence="3" key="1">
    <citation type="journal article" date="2019" name="Int. J. Syst. Evol. Microbiol.">
        <title>The Global Catalogue of Microorganisms (GCM) 10K type strain sequencing project: providing services to taxonomists for standard genome sequencing and annotation.</title>
        <authorList>
            <consortium name="The Broad Institute Genomics Platform"/>
            <consortium name="The Broad Institute Genome Sequencing Center for Infectious Disease"/>
            <person name="Wu L."/>
            <person name="Ma J."/>
        </authorList>
    </citation>
    <scope>NUCLEOTIDE SEQUENCE [LARGE SCALE GENOMIC DNA]</scope>
    <source>
        <strain evidence="3">CECT 7184</strain>
    </source>
</reference>
<proteinExistence type="predicted"/>
<dbReference type="InterPro" id="IPR010981">
    <property type="entry name" value="SinR/SinI_dimer_dom"/>
</dbReference>